<comment type="subcellular location">
    <subcellularLocation>
        <location evidence="2">Endomembrane system</location>
    </subcellularLocation>
    <subcellularLocation>
        <location evidence="11">Endoplasmic reticulum membrane</location>
        <topology evidence="11">Single-pass type IV membrane protein</topology>
    </subcellularLocation>
</comment>
<keyword evidence="8 11" id="KW-0862">Zinc</keyword>
<feature type="transmembrane region" description="Helical" evidence="11">
    <location>
        <begin position="479"/>
        <end position="497"/>
    </location>
</feature>
<comment type="pathway">
    <text evidence="3 11">Protein modification; protein ubiquitination.</text>
</comment>
<evidence type="ECO:0000256" key="7">
    <source>
        <dbReference type="ARBA" id="ARBA00022786"/>
    </source>
</evidence>
<reference evidence="14" key="3">
    <citation type="submission" date="2015-04" db="UniProtKB">
        <authorList>
            <consortium name="EnsemblPlants"/>
        </authorList>
    </citation>
    <scope>IDENTIFICATION</scope>
</reference>
<name>A0A0D9W7G6_9ORYZ</name>
<reference evidence="14 15" key="1">
    <citation type="submission" date="2012-08" db="EMBL/GenBank/DDBJ databases">
        <title>Oryza genome evolution.</title>
        <authorList>
            <person name="Wing R.A."/>
        </authorList>
    </citation>
    <scope>NUCLEOTIDE SEQUENCE</scope>
</reference>
<dbReference type="Gramene" id="LPERR04G15890.1">
    <property type="protein sequence ID" value="LPERR04G15890.1"/>
    <property type="gene ID" value="LPERR04G15890"/>
</dbReference>
<dbReference type="UniPathway" id="UPA00143"/>
<dbReference type="PANTHER" id="PTHR12313">
    <property type="entry name" value="E3 UBIQUITIN-PROTEIN LIGASE RNF5-RELATED"/>
    <property type="match status" value="1"/>
</dbReference>
<dbReference type="PROSITE" id="PS00518">
    <property type="entry name" value="ZF_RING_1"/>
    <property type="match status" value="1"/>
</dbReference>
<evidence type="ECO:0000256" key="11">
    <source>
        <dbReference type="RuleBase" id="RU369090"/>
    </source>
</evidence>
<dbReference type="GO" id="GO:0006511">
    <property type="term" value="P:ubiquitin-dependent protein catabolic process"/>
    <property type="evidence" value="ECO:0007669"/>
    <property type="project" value="UniProtKB-UniRule"/>
</dbReference>
<dbReference type="STRING" id="77586.A0A0D9W7G6"/>
<evidence type="ECO:0000256" key="4">
    <source>
        <dbReference type="ARBA" id="ARBA00022679"/>
    </source>
</evidence>
<keyword evidence="11" id="KW-0812">Transmembrane</keyword>
<comment type="domain">
    <text evidence="11">The RING-type zinc finger domain is responsible for E3 ligase activity.</text>
</comment>
<keyword evidence="11" id="KW-1133">Transmembrane helix</keyword>
<feature type="region of interest" description="Disordered" evidence="12">
    <location>
        <begin position="378"/>
        <end position="402"/>
    </location>
</feature>
<evidence type="ECO:0000256" key="1">
    <source>
        <dbReference type="ARBA" id="ARBA00000900"/>
    </source>
</evidence>
<feature type="compositionally biased region" description="Basic and acidic residues" evidence="12">
    <location>
        <begin position="121"/>
        <end position="133"/>
    </location>
</feature>
<keyword evidence="9 11" id="KW-0472">Membrane</keyword>
<dbReference type="SMART" id="SM00184">
    <property type="entry name" value="RING"/>
    <property type="match status" value="1"/>
</dbReference>
<keyword evidence="15" id="KW-1185">Reference proteome</keyword>
<evidence type="ECO:0000313" key="14">
    <source>
        <dbReference type="EnsemblPlants" id="LPERR04G15890.1"/>
    </source>
</evidence>
<dbReference type="SUPFAM" id="SSF57850">
    <property type="entry name" value="RING/U-box"/>
    <property type="match status" value="1"/>
</dbReference>
<dbReference type="InterPro" id="IPR001841">
    <property type="entry name" value="Znf_RING"/>
</dbReference>
<dbReference type="GO" id="GO:0016567">
    <property type="term" value="P:protein ubiquitination"/>
    <property type="evidence" value="ECO:0007669"/>
    <property type="project" value="UniProtKB-UniPathway"/>
</dbReference>
<evidence type="ECO:0000256" key="3">
    <source>
        <dbReference type="ARBA" id="ARBA00004906"/>
    </source>
</evidence>
<evidence type="ECO:0000313" key="15">
    <source>
        <dbReference type="Proteomes" id="UP000032180"/>
    </source>
</evidence>
<dbReference type="GO" id="GO:0008270">
    <property type="term" value="F:zinc ion binding"/>
    <property type="evidence" value="ECO:0007669"/>
    <property type="project" value="UniProtKB-KW"/>
</dbReference>
<dbReference type="AlphaFoldDB" id="A0A0D9W7G6"/>
<proteinExistence type="predicted"/>
<dbReference type="InterPro" id="IPR013083">
    <property type="entry name" value="Znf_RING/FYVE/PHD"/>
</dbReference>
<comment type="caution">
    <text evidence="11">Lacks conserved residue(s) required for the propagation of feature annotation.</text>
</comment>
<dbReference type="InterPro" id="IPR018957">
    <property type="entry name" value="Znf_C3HC4_RING-type"/>
</dbReference>
<dbReference type="InterPro" id="IPR017907">
    <property type="entry name" value="Znf_RING_CS"/>
</dbReference>
<evidence type="ECO:0000256" key="10">
    <source>
        <dbReference type="PROSITE-ProRule" id="PRU00175"/>
    </source>
</evidence>
<dbReference type="FunFam" id="3.30.40.10:FF:000731">
    <property type="entry name" value="E3 ubiquitin-protein ligase RMA1"/>
    <property type="match status" value="1"/>
</dbReference>
<evidence type="ECO:0000256" key="8">
    <source>
        <dbReference type="ARBA" id="ARBA00022833"/>
    </source>
</evidence>
<comment type="catalytic activity">
    <reaction evidence="1 11">
        <text>S-ubiquitinyl-[E2 ubiquitin-conjugating enzyme]-L-cysteine + [acceptor protein]-L-lysine = [E2 ubiquitin-conjugating enzyme]-L-cysteine + N(6)-ubiquitinyl-[acceptor protein]-L-lysine.</text>
        <dbReference type="EC" id="2.3.2.27"/>
    </reaction>
</comment>
<dbReference type="PROSITE" id="PS50089">
    <property type="entry name" value="ZF_RING_2"/>
    <property type="match status" value="1"/>
</dbReference>
<dbReference type="EnsemblPlants" id="LPERR04G15890.1">
    <property type="protein sequence ID" value="LPERR04G15890.1"/>
    <property type="gene ID" value="LPERR04G15890"/>
</dbReference>
<dbReference type="GO" id="GO:0061630">
    <property type="term" value="F:ubiquitin protein ligase activity"/>
    <property type="evidence" value="ECO:0007669"/>
    <property type="project" value="UniProtKB-UniRule"/>
</dbReference>
<comment type="function">
    <text evidence="11">E3 ubiquitin-protein ligase.</text>
</comment>
<reference evidence="15" key="2">
    <citation type="submission" date="2013-12" db="EMBL/GenBank/DDBJ databases">
        <authorList>
            <person name="Yu Y."/>
            <person name="Lee S."/>
            <person name="de Baynast K."/>
            <person name="Wissotski M."/>
            <person name="Liu L."/>
            <person name="Talag J."/>
            <person name="Goicoechea J."/>
            <person name="Angelova A."/>
            <person name="Jetty R."/>
            <person name="Kudrna D."/>
            <person name="Golser W."/>
            <person name="Rivera L."/>
            <person name="Zhang J."/>
            <person name="Wing R."/>
        </authorList>
    </citation>
    <scope>NUCLEOTIDE SEQUENCE</scope>
</reference>
<dbReference type="InterPro" id="IPR045103">
    <property type="entry name" value="RNF5/RNF185-like"/>
</dbReference>
<dbReference type="HOGENOM" id="CLU_547883_0_0_1"/>
<feature type="transmembrane region" description="Helical" evidence="11">
    <location>
        <begin position="424"/>
        <end position="445"/>
    </location>
</feature>
<accession>A0A0D9W7G6</accession>
<keyword evidence="5 11" id="KW-0479">Metal-binding</keyword>
<feature type="domain" description="RING-type" evidence="13">
    <location>
        <begin position="284"/>
        <end position="335"/>
    </location>
</feature>
<evidence type="ECO:0000256" key="2">
    <source>
        <dbReference type="ARBA" id="ARBA00004308"/>
    </source>
</evidence>
<dbReference type="EC" id="2.3.2.27" evidence="11"/>
<evidence type="ECO:0000256" key="12">
    <source>
        <dbReference type="SAM" id="MobiDB-lite"/>
    </source>
</evidence>
<feature type="region of interest" description="Disordered" evidence="12">
    <location>
        <begin position="97"/>
        <end position="140"/>
    </location>
</feature>
<protein>
    <recommendedName>
        <fullName evidence="11">E3 ubiquitin-protein ligase RMA</fullName>
        <ecNumber evidence="11">2.3.2.27</ecNumber>
    </recommendedName>
    <alternativeName>
        <fullName evidence="11">Protein RING membrane-anchor</fullName>
    </alternativeName>
    <alternativeName>
        <fullName evidence="11">RING-type E3 ubiquitin transferase RMA</fullName>
    </alternativeName>
</protein>
<keyword evidence="6 10" id="KW-0863">Zinc-finger</keyword>
<dbReference type="eggNOG" id="KOG0823">
    <property type="taxonomic scope" value="Eukaryota"/>
</dbReference>
<evidence type="ECO:0000256" key="9">
    <source>
        <dbReference type="ARBA" id="ARBA00023136"/>
    </source>
</evidence>
<evidence type="ECO:0000256" key="6">
    <source>
        <dbReference type="ARBA" id="ARBA00022771"/>
    </source>
</evidence>
<keyword evidence="7 11" id="KW-0833">Ubl conjugation pathway</keyword>
<evidence type="ECO:0000259" key="13">
    <source>
        <dbReference type="PROSITE" id="PS50089"/>
    </source>
</evidence>
<dbReference type="GO" id="GO:0005789">
    <property type="term" value="C:endoplasmic reticulum membrane"/>
    <property type="evidence" value="ECO:0007669"/>
    <property type="project" value="UniProtKB-SubCell"/>
</dbReference>
<evidence type="ECO:0000256" key="5">
    <source>
        <dbReference type="ARBA" id="ARBA00022723"/>
    </source>
</evidence>
<dbReference type="Proteomes" id="UP000032180">
    <property type="component" value="Chromosome 4"/>
</dbReference>
<keyword evidence="11" id="KW-0256">Endoplasmic reticulum</keyword>
<keyword evidence="4 11" id="KW-0808">Transferase</keyword>
<organism evidence="14 15">
    <name type="scientific">Leersia perrieri</name>
    <dbReference type="NCBI Taxonomy" id="77586"/>
    <lineage>
        <taxon>Eukaryota</taxon>
        <taxon>Viridiplantae</taxon>
        <taxon>Streptophyta</taxon>
        <taxon>Embryophyta</taxon>
        <taxon>Tracheophyta</taxon>
        <taxon>Spermatophyta</taxon>
        <taxon>Magnoliopsida</taxon>
        <taxon>Liliopsida</taxon>
        <taxon>Poales</taxon>
        <taxon>Poaceae</taxon>
        <taxon>BOP clade</taxon>
        <taxon>Oryzoideae</taxon>
        <taxon>Oryzeae</taxon>
        <taxon>Oryzinae</taxon>
        <taxon>Leersia</taxon>
    </lineage>
</organism>
<sequence>MGSWEVGTSDGVASWRSSTPGFSPGGSAFAFGWHIGLGKPGVWPNGWSPYETVTATTRGFAREPTSQSEVYGIRVSATVSSKLFRSKLSAVIEKDHAMARGSGESPREASPESNVGNPRGRPIEASDGSDRPPSHPGPIRAVRRLIGRTPAAVSVFYISFISPRPFLIASSASDVDASSVSAPFPLSSSSFLLSSSPPHSPAAIRRSCTSRFLPPRPQEGPPTAASCRVDWVLGGSSQTRRVTIRMDQIYMTAVSNQTSLPDAEPVKKISGDMPATAGNACFDCNICLDFAAEPVVTLCGHLYCWPCIYEWLRPGVESTAGNNSSSARQQCPVCKATLSPDMLVPLYGRGGSLKKSLNGMAIPRRPNVQREVIEHQTTQNSINDRHHHNMEPSPPLQPLRHSSHHSSATDFDFIYPPSPMGRGLIHSTAGGVLGGMAVAVLPWAFRGQVPPSMFMSPQYVTAHNMSSRARRQQMEVERSLHQIWFFLFVFVVLCLLLF</sequence>
<dbReference type="Pfam" id="PF00097">
    <property type="entry name" value="zf-C3HC4"/>
    <property type="match status" value="1"/>
</dbReference>
<dbReference type="Gene3D" id="3.30.40.10">
    <property type="entry name" value="Zinc/RING finger domain, C3HC4 (zinc finger)"/>
    <property type="match status" value="1"/>
</dbReference>